<accession>A0A7J9MIQ2</accession>
<evidence type="ECO:0000313" key="2">
    <source>
        <dbReference type="Proteomes" id="UP000593576"/>
    </source>
</evidence>
<reference evidence="1 2" key="1">
    <citation type="journal article" date="2019" name="Genome Biol. Evol.">
        <title>Insights into the evolution of the New World diploid cottons (Gossypium, subgenus Houzingenia) based on genome sequencing.</title>
        <authorList>
            <person name="Grover C.E."/>
            <person name="Arick M.A. 2nd"/>
            <person name="Thrash A."/>
            <person name="Conover J.L."/>
            <person name="Sanders W.S."/>
            <person name="Peterson D.G."/>
            <person name="Frelichowski J.E."/>
            <person name="Scheffler J.A."/>
            <person name="Scheffler B.E."/>
            <person name="Wendel J.F."/>
        </authorList>
    </citation>
    <scope>NUCLEOTIDE SEQUENCE [LARGE SCALE GENOMIC DNA]</scope>
    <source>
        <strain evidence="1">1</strain>
        <tissue evidence="1">Leaf</tissue>
    </source>
</reference>
<evidence type="ECO:0000313" key="1">
    <source>
        <dbReference type="EMBL" id="MBA0870747.1"/>
    </source>
</evidence>
<keyword evidence="2" id="KW-1185">Reference proteome</keyword>
<dbReference type="AlphaFoldDB" id="A0A7J9MIQ2"/>
<proteinExistence type="predicted"/>
<dbReference type="EMBL" id="JABFAF010000011">
    <property type="protein sequence ID" value="MBA0870747.1"/>
    <property type="molecule type" value="Genomic_DNA"/>
</dbReference>
<sequence length="33" mass="3993">MIDKIHWSNNLYSLYFCTLRVSLDGRCVYLRLV</sequence>
<comment type="caution">
    <text evidence="1">The sequence shown here is derived from an EMBL/GenBank/DDBJ whole genome shotgun (WGS) entry which is preliminary data.</text>
</comment>
<protein>
    <submittedName>
        <fullName evidence="1">Uncharacterized protein</fullName>
    </submittedName>
</protein>
<organism evidence="1 2">
    <name type="scientific">Gossypium schwendimanii</name>
    <name type="common">Cotton</name>
    <dbReference type="NCBI Taxonomy" id="34291"/>
    <lineage>
        <taxon>Eukaryota</taxon>
        <taxon>Viridiplantae</taxon>
        <taxon>Streptophyta</taxon>
        <taxon>Embryophyta</taxon>
        <taxon>Tracheophyta</taxon>
        <taxon>Spermatophyta</taxon>
        <taxon>Magnoliopsida</taxon>
        <taxon>eudicotyledons</taxon>
        <taxon>Gunneridae</taxon>
        <taxon>Pentapetalae</taxon>
        <taxon>rosids</taxon>
        <taxon>malvids</taxon>
        <taxon>Malvales</taxon>
        <taxon>Malvaceae</taxon>
        <taxon>Malvoideae</taxon>
        <taxon>Gossypium</taxon>
    </lineage>
</organism>
<name>A0A7J9MIQ2_GOSSC</name>
<dbReference type="Proteomes" id="UP000593576">
    <property type="component" value="Unassembled WGS sequence"/>
</dbReference>
<gene>
    <name evidence="1" type="ORF">Goshw_016666</name>
</gene>